<sequence length="47" mass="5531">MSPHRSMLHPKTVEALMCAQSWLWSEFNDSKLERKFEASNFGEDDDE</sequence>
<evidence type="ECO:0000313" key="1">
    <source>
        <dbReference type="EMBL" id="KAK3207047.1"/>
    </source>
</evidence>
<gene>
    <name evidence="1" type="ORF">Dsin_021093</name>
</gene>
<reference evidence="1" key="1">
    <citation type="journal article" date="2023" name="Plant J.">
        <title>Genome sequences and population genomics provide insights into the demographic history, inbreeding, and mutation load of two 'living fossil' tree species of Dipteronia.</title>
        <authorList>
            <person name="Feng Y."/>
            <person name="Comes H.P."/>
            <person name="Chen J."/>
            <person name="Zhu S."/>
            <person name="Lu R."/>
            <person name="Zhang X."/>
            <person name="Li P."/>
            <person name="Qiu J."/>
            <person name="Olsen K.M."/>
            <person name="Qiu Y."/>
        </authorList>
    </citation>
    <scope>NUCLEOTIDE SEQUENCE</scope>
    <source>
        <strain evidence="1">NBL</strain>
    </source>
</reference>
<protein>
    <recommendedName>
        <fullName evidence="3">HAT C-terminal dimerisation domain-containing protein</fullName>
    </recommendedName>
</protein>
<proteinExistence type="predicted"/>
<organism evidence="1 2">
    <name type="scientific">Dipteronia sinensis</name>
    <dbReference type="NCBI Taxonomy" id="43782"/>
    <lineage>
        <taxon>Eukaryota</taxon>
        <taxon>Viridiplantae</taxon>
        <taxon>Streptophyta</taxon>
        <taxon>Embryophyta</taxon>
        <taxon>Tracheophyta</taxon>
        <taxon>Spermatophyta</taxon>
        <taxon>Magnoliopsida</taxon>
        <taxon>eudicotyledons</taxon>
        <taxon>Gunneridae</taxon>
        <taxon>Pentapetalae</taxon>
        <taxon>rosids</taxon>
        <taxon>malvids</taxon>
        <taxon>Sapindales</taxon>
        <taxon>Sapindaceae</taxon>
        <taxon>Hippocastanoideae</taxon>
        <taxon>Acereae</taxon>
        <taxon>Dipteronia</taxon>
    </lineage>
</organism>
<evidence type="ECO:0008006" key="3">
    <source>
        <dbReference type="Google" id="ProtNLM"/>
    </source>
</evidence>
<comment type="caution">
    <text evidence="1">The sequence shown here is derived from an EMBL/GenBank/DDBJ whole genome shotgun (WGS) entry which is preliminary data.</text>
</comment>
<evidence type="ECO:0000313" key="2">
    <source>
        <dbReference type="Proteomes" id="UP001281410"/>
    </source>
</evidence>
<accession>A0AAE0AAF8</accession>
<dbReference type="AlphaFoldDB" id="A0AAE0AAF8"/>
<name>A0AAE0AAF8_9ROSI</name>
<keyword evidence="2" id="KW-1185">Reference proteome</keyword>
<dbReference type="EMBL" id="JANJYJ010000006">
    <property type="protein sequence ID" value="KAK3207047.1"/>
    <property type="molecule type" value="Genomic_DNA"/>
</dbReference>
<dbReference type="Proteomes" id="UP001281410">
    <property type="component" value="Unassembled WGS sequence"/>
</dbReference>